<evidence type="ECO:0000256" key="2">
    <source>
        <dbReference type="ARBA" id="ARBA00023203"/>
    </source>
</evidence>
<name>A0A3B3CZ96_ORYME</name>
<organism evidence="4 5">
    <name type="scientific">Oryzias melastigma</name>
    <name type="common">Marine medaka</name>
    <dbReference type="NCBI Taxonomy" id="30732"/>
    <lineage>
        <taxon>Eukaryota</taxon>
        <taxon>Metazoa</taxon>
        <taxon>Chordata</taxon>
        <taxon>Craniata</taxon>
        <taxon>Vertebrata</taxon>
        <taxon>Euteleostomi</taxon>
        <taxon>Actinopterygii</taxon>
        <taxon>Neopterygii</taxon>
        <taxon>Teleostei</taxon>
        <taxon>Neoteleostei</taxon>
        <taxon>Acanthomorphata</taxon>
        <taxon>Ovalentaria</taxon>
        <taxon>Atherinomorphae</taxon>
        <taxon>Beloniformes</taxon>
        <taxon>Adrianichthyidae</taxon>
        <taxon>Oryziinae</taxon>
        <taxon>Oryzias</taxon>
    </lineage>
</organism>
<feature type="coiled-coil region" evidence="3">
    <location>
        <begin position="245"/>
        <end position="272"/>
    </location>
</feature>
<keyword evidence="1" id="KW-0677">Repeat</keyword>
<evidence type="ECO:0008006" key="6">
    <source>
        <dbReference type="Google" id="ProtNLM"/>
    </source>
</evidence>
<evidence type="ECO:0000313" key="4">
    <source>
        <dbReference type="Ensembl" id="ENSOMEP00000022620.1"/>
    </source>
</evidence>
<dbReference type="GO" id="GO:0003779">
    <property type="term" value="F:actin binding"/>
    <property type="evidence" value="ECO:0007669"/>
    <property type="project" value="UniProtKB-KW"/>
</dbReference>
<dbReference type="InterPro" id="IPR018159">
    <property type="entry name" value="Spectrin/alpha-actinin"/>
</dbReference>
<keyword evidence="5" id="KW-1185">Reference proteome</keyword>
<keyword evidence="3" id="KW-0175">Coiled coil</keyword>
<proteinExistence type="predicted"/>
<dbReference type="FunFam" id="1.20.58.60:FF:000028">
    <property type="entry name" value="Spectrin beta chain"/>
    <property type="match status" value="1"/>
</dbReference>
<dbReference type="CDD" id="cd00176">
    <property type="entry name" value="SPEC"/>
    <property type="match status" value="2"/>
</dbReference>
<dbReference type="GeneTree" id="ENSGT00940000158847"/>
<reference evidence="4" key="2">
    <citation type="submission" date="2025-09" db="UniProtKB">
        <authorList>
            <consortium name="Ensembl"/>
        </authorList>
    </citation>
    <scope>IDENTIFICATION</scope>
</reference>
<dbReference type="Ensembl" id="ENSOMET00000014287.1">
    <property type="protein sequence ID" value="ENSOMEP00000022620.1"/>
    <property type="gene ID" value="ENSOMEG00000002264.1"/>
</dbReference>
<dbReference type="Pfam" id="PF00435">
    <property type="entry name" value="Spectrin"/>
    <property type="match status" value="5"/>
</dbReference>
<reference evidence="4" key="1">
    <citation type="submission" date="2025-08" db="UniProtKB">
        <authorList>
            <consortium name="Ensembl"/>
        </authorList>
    </citation>
    <scope>IDENTIFICATION</scope>
</reference>
<evidence type="ECO:0000256" key="3">
    <source>
        <dbReference type="SAM" id="Coils"/>
    </source>
</evidence>
<accession>A0A3B3CZ96</accession>
<dbReference type="SUPFAM" id="SSF46966">
    <property type="entry name" value="Spectrin repeat"/>
    <property type="match status" value="4"/>
</dbReference>
<sequence length="430" mass="50163">YEELGQLASARRERLEDSRRLWQFLWDLGEEAAWIREQEQILASGDCGRDLTSALHLLSKHEAFRDEMAALWTSLCFFISVNFTQQAVRLFLVHSRWAEFDQLAGQKKQALESALNIQNYHLECNEIQSWMKEKTKVIESTQSLGNDLAGVMALQRKLTGRWSKSEAEKLASEHPDQAEEIQGRLAEIQEVWEELNATMKRREESLGEASKLQGFLRDLDDFQSWLSRTQTAVASEDIPTSLPEAESLLAQHESIKNEVDNYKEDYEKMRAVGEEVTQGQTDAQHMFLAQRLQALDTGWHELRRMWENRHSLLAQAFDFQNFLRDAKQLTLWINEKMLTAQDMSYDEARNLHSKWQKHQAFMAELASNKDWLDKIDKVSTLLGLSIAVCINFMTKPAETHFQRNSSTILTSILFFSSKRRVRRWWWRSLN</sequence>
<evidence type="ECO:0000256" key="1">
    <source>
        <dbReference type="ARBA" id="ARBA00022737"/>
    </source>
</evidence>
<dbReference type="Gene3D" id="1.20.58.60">
    <property type="match status" value="4"/>
</dbReference>
<dbReference type="AlphaFoldDB" id="A0A3B3CZ96"/>
<evidence type="ECO:0000313" key="5">
    <source>
        <dbReference type="Proteomes" id="UP000261560"/>
    </source>
</evidence>
<dbReference type="InterPro" id="IPR002017">
    <property type="entry name" value="Spectrin_repeat"/>
</dbReference>
<dbReference type="PANTHER" id="PTHR11915">
    <property type="entry name" value="SPECTRIN/FILAMIN RELATED CYTOSKELETAL PROTEIN"/>
    <property type="match status" value="1"/>
</dbReference>
<keyword evidence="2" id="KW-0009">Actin-binding</keyword>
<dbReference type="Proteomes" id="UP000261560">
    <property type="component" value="Unplaced"/>
</dbReference>
<protein>
    <recommendedName>
        <fullName evidence="6">SPTB2</fullName>
    </recommendedName>
</protein>
<dbReference type="SMART" id="SM00150">
    <property type="entry name" value="SPEC"/>
    <property type="match status" value="4"/>
</dbReference>